<gene>
    <name evidence="6" type="ORF">DME_LOCUS8149</name>
</gene>
<dbReference type="SMART" id="SM01197">
    <property type="entry name" value="FANCL_C"/>
    <property type="match status" value="1"/>
</dbReference>
<dbReference type="Proteomes" id="UP000038040">
    <property type="component" value="Unplaced"/>
</dbReference>
<evidence type="ECO:0000313" key="9">
    <source>
        <dbReference type="WBParaSite" id="DME_0000426601-mRNA-1"/>
    </source>
</evidence>
<dbReference type="PANTHER" id="PTHR46359">
    <property type="entry name" value="GEO07743P1"/>
    <property type="match status" value="1"/>
</dbReference>
<dbReference type="InterPro" id="IPR001841">
    <property type="entry name" value="Znf_RING"/>
</dbReference>
<dbReference type="WBParaSite" id="DME_0000426601-mRNA-1">
    <property type="protein sequence ID" value="DME_0000426601-mRNA-1"/>
    <property type="gene ID" value="DME_0000426601"/>
</dbReference>
<dbReference type="AlphaFoldDB" id="A0A0N4UAS1"/>
<dbReference type="GO" id="GO:0061630">
    <property type="term" value="F:ubiquitin protein ligase activity"/>
    <property type="evidence" value="ECO:0007669"/>
    <property type="project" value="TreeGrafter"/>
</dbReference>
<dbReference type="GO" id="GO:0008270">
    <property type="term" value="F:zinc ion binding"/>
    <property type="evidence" value="ECO:0007669"/>
    <property type="project" value="UniProtKB-KW"/>
</dbReference>
<evidence type="ECO:0000256" key="2">
    <source>
        <dbReference type="ARBA" id="ARBA00022771"/>
    </source>
</evidence>
<evidence type="ECO:0000313" key="6">
    <source>
        <dbReference type="EMBL" id="VDN58176.1"/>
    </source>
</evidence>
<accession>A0A0N4UAS1</accession>
<feature type="domain" description="RING-type" evidence="5">
    <location>
        <begin position="57"/>
        <end position="97"/>
    </location>
</feature>
<sequence length="136" mass="15082">MRENSSYINEVWALERNDEQIDAENVNAKVGEARLSVMLEQIPADKYVQGTKGDVECAICMVDFMDGDAIRYLPCMHCYHMTCIDDWLTRSFTCPSCMEPVDSAILSSFTAHTATNLDDLTCSAATSGPCQRPTPS</sequence>
<dbReference type="InterPro" id="IPR042981">
    <property type="entry name" value="RNF11_RING-H2"/>
</dbReference>
<dbReference type="EMBL" id="UYYG01001166">
    <property type="protein sequence ID" value="VDN58176.1"/>
    <property type="molecule type" value="Genomic_DNA"/>
</dbReference>
<dbReference type="InterPro" id="IPR052804">
    <property type="entry name" value="UEC_component"/>
</dbReference>
<evidence type="ECO:0000256" key="3">
    <source>
        <dbReference type="ARBA" id="ARBA00022833"/>
    </source>
</evidence>
<dbReference type="CDD" id="cd16468">
    <property type="entry name" value="RING-H2_RNF11"/>
    <property type="match status" value="1"/>
</dbReference>
<organism evidence="7 9">
    <name type="scientific">Dracunculus medinensis</name>
    <name type="common">Guinea worm</name>
    <dbReference type="NCBI Taxonomy" id="318479"/>
    <lineage>
        <taxon>Eukaryota</taxon>
        <taxon>Metazoa</taxon>
        <taxon>Ecdysozoa</taxon>
        <taxon>Nematoda</taxon>
        <taxon>Chromadorea</taxon>
        <taxon>Rhabditida</taxon>
        <taxon>Spirurina</taxon>
        <taxon>Dracunculoidea</taxon>
        <taxon>Dracunculidae</taxon>
        <taxon>Dracunculus</taxon>
    </lineage>
</organism>
<dbReference type="Pfam" id="PF13639">
    <property type="entry name" value="zf-RING_2"/>
    <property type="match status" value="1"/>
</dbReference>
<evidence type="ECO:0000259" key="5">
    <source>
        <dbReference type="PROSITE" id="PS50089"/>
    </source>
</evidence>
<keyword evidence="3" id="KW-0862">Zinc</keyword>
<proteinExistence type="predicted"/>
<dbReference type="STRING" id="318479.A0A0N4UAS1"/>
<name>A0A0N4UAS1_DRAME</name>
<evidence type="ECO:0000256" key="1">
    <source>
        <dbReference type="ARBA" id="ARBA00022723"/>
    </source>
</evidence>
<dbReference type="GO" id="GO:0006511">
    <property type="term" value="P:ubiquitin-dependent protein catabolic process"/>
    <property type="evidence" value="ECO:0007669"/>
    <property type="project" value="TreeGrafter"/>
</dbReference>
<dbReference type="InterPro" id="IPR013083">
    <property type="entry name" value="Znf_RING/FYVE/PHD"/>
</dbReference>
<reference evidence="6 8" key="2">
    <citation type="submission" date="2018-11" db="EMBL/GenBank/DDBJ databases">
        <authorList>
            <consortium name="Pathogen Informatics"/>
        </authorList>
    </citation>
    <scope>NUCLEOTIDE SEQUENCE [LARGE SCALE GENOMIC DNA]</scope>
</reference>
<evidence type="ECO:0000256" key="4">
    <source>
        <dbReference type="PROSITE-ProRule" id="PRU00175"/>
    </source>
</evidence>
<evidence type="ECO:0000313" key="8">
    <source>
        <dbReference type="Proteomes" id="UP000274756"/>
    </source>
</evidence>
<dbReference type="GO" id="GO:0000151">
    <property type="term" value="C:ubiquitin ligase complex"/>
    <property type="evidence" value="ECO:0007669"/>
    <property type="project" value="TreeGrafter"/>
</dbReference>
<dbReference type="PANTHER" id="PTHR46359:SF2">
    <property type="entry name" value="GEO07743P1"/>
    <property type="match status" value="1"/>
</dbReference>
<keyword evidence="2 4" id="KW-0863">Zinc-finger</keyword>
<reference evidence="9" key="1">
    <citation type="submission" date="2017-02" db="UniProtKB">
        <authorList>
            <consortium name="WormBaseParasite"/>
        </authorList>
    </citation>
    <scope>IDENTIFICATION</scope>
</reference>
<evidence type="ECO:0000313" key="7">
    <source>
        <dbReference type="Proteomes" id="UP000038040"/>
    </source>
</evidence>
<protein>
    <submittedName>
        <fullName evidence="9">RING-type domain-containing protein</fullName>
    </submittedName>
</protein>
<dbReference type="Gene3D" id="3.30.40.10">
    <property type="entry name" value="Zinc/RING finger domain, C3HC4 (zinc finger)"/>
    <property type="match status" value="1"/>
</dbReference>
<dbReference type="SMART" id="SM00184">
    <property type="entry name" value="RING"/>
    <property type="match status" value="1"/>
</dbReference>
<dbReference type="SUPFAM" id="SSF57850">
    <property type="entry name" value="RING/U-box"/>
    <property type="match status" value="1"/>
</dbReference>
<dbReference type="OrthoDB" id="9984778at2759"/>
<keyword evidence="1" id="KW-0479">Metal-binding</keyword>
<dbReference type="PROSITE" id="PS50089">
    <property type="entry name" value="ZF_RING_2"/>
    <property type="match status" value="1"/>
</dbReference>
<dbReference type="Proteomes" id="UP000274756">
    <property type="component" value="Unassembled WGS sequence"/>
</dbReference>
<keyword evidence="8" id="KW-1185">Reference proteome</keyword>